<dbReference type="EMBL" id="JAGMWN010000006">
    <property type="protein sequence ID" value="MBP5857988.1"/>
    <property type="molecule type" value="Genomic_DNA"/>
</dbReference>
<comment type="similarity">
    <text evidence="2">Belongs to the RmuC family.</text>
</comment>
<dbReference type="InterPro" id="IPR003798">
    <property type="entry name" value="DNA_recombination_RmuC"/>
</dbReference>
<name>A0A8J7SNG1_9PROT</name>
<organism evidence="8 9">
    <name type="scientific">Marivibrio halodurans</name>
    <dbReference type="NCBI Taxonomy" id="2039722"/>
    <lineage>
        <taxon>Bacteria</taxon>
        <taxon>Pseudomonadati</taxon>
        <taxon>Pseudomonadota</taxon>
        <taxon>Alphaproteobacteria</taxon>
        <taxon>Rhodospirillales</taxon>
        <taxon>Rhodospirillaceae</taxon>
        <taxon>Marivibrio</taxon>
    </lineage>
</organism>
<comment type="function">
    <text evidence="1">Involved in DNA recombination.</text>
</comment>
<evidence type="ECO:0000256" key="5">
    <source>
        <dbReference type="ARBA" id="ARBA00023172"/>
    </source>
</evidence>
<dbReference type="PANTHER" id="PTHR30563">
    <property type="entry name" value="DNA RECOMBINATION PROTEIN RMUC"/>
    <property type="match status" value="1"/>
</dbReference>
<feature type="coiled-coil region" evidence="6">
    <location>
        <begin position="35"/>
        <end position="118"/>
    </location>
</feature>
<keyword evidence="5" id="KW-0233">DNA recombination</keyword>
<keyword evidence="4 6" id="KW-0175">Coiled coil</keyword>
<evidence type="ECO:0000256" key="1">
    <source>
        <dbReference type="ARBA" id="ARBA00003416"/>
    </source>
</evidence>
<proteinExistence type="inferred from homology"/>
<protein>
    <recommendedName>
        <fullName evidence="3">DNA recombination protein RmuC homolog</fullName>
    </recommendedName>
</protein>
<evidence type="ECO:0000256" key="4">
    <source>
        <dbReference type="ARBA" id="ARBA00023054"/>
    </source>
</evidence>
<dbReference type="Proteomes" id="UP000672602">
    <property type="component" value="Unassembled WGS sequence"/>
</dbReference>
<keyword evidence="9" id="KW-1185">Reference proteome</keyword>
<dbReference type="RefSeq" id="WP_210682577.1">
    <property type="nucleotide sequence ID" value="NZ_JAGMWN010000006.1"/>
</dbReference>
<evidence type="ECO:0000313" key="8">
    <source>
        <dbReference type="EMBL" id="MBP5857988.1"/>
    </source>
</evidence>
<dbReference type="AlphaFoldDB" id="A0A8J7SNG1"/>
<gene>
    <name evidence="8" type="primary">rmuC</name>
    <name evidence="8" type="ORF">KAJ83_13300</name>
</gene>
<comment type="caution">
    <text evidence="8">The sequence shown here is derived from an EMBL/GenBank/DDBJ whole genome shotgun (WGS) entry which is preliminary data.</text>
</comment>
<reference evidence="8" key="1">
    <citation type="submission" date="2021-04" db="EMBL/GenBank/DDBJ databases">
        <authorList>
            <person name="Zhang D.-C."/>
        </authorList>
    </citation>
    <scope>NUCLEOTIDE SEQUENCE</scope>
    <source>
        <strain evidence="8">CGMCC 1.15697</strain>
    </source>
</reference>
<evidence type="ECO:0000313" key="9">
    <source>
        <dbReference type="Proteomes" id="UP000672602"/>
    </source>
</evidence>
<sequence length="486" mass="52632">MAFEVTMEMMLAGALLAGVALGAALALLARPPGRARAAEENARALADQLHAEQLAHGETRVRLEETARARAEGQERLSMLESRVEARERTIAEKDTAIARVEQRLKDQEQAIADFEKLKQDFLAIAKSSVTATASELSTKLLNDHKQENELSRKQSEERTQKLTADLLKQVDELGQRVVRIDEVSRHNADDVSTVLRALSAPGTSGHAAQTTLGNVLKSFGLTEGRDYHLEYTVTGTGEDGAGRLRPDAVVFLPSDTVLVIDSKSSKYLLELAEAEDEGEEALAAARKRFTESMRKHLADLTRKDYRKAVSEALQGAGRRAEARQVLTLMWLPNEGAVEKLGHADPTFTAKAAQADIFVTGPSGLWSAVGIATTRIRLQTQHDNAEVIRDLATDLVDRLTTALSHAEKVGNAITQAAKGYDDFAGSMNRRVLPVMKSMGGKGLSLPAKGLPGPLPKLDVRKDAIDAESEPVDEAPLLFGPEDGEKG</sequence>
<evidence type="ECO:0000256" key="2">
    <source>
        <dbReference type="ARBA" id="ARBA00009840"/>
    </source>
</evidence>
<evidence type="ECO:0000256" key="3">
    <source>
        <dbReference type="ARBA" id="ARBA00021840"/>
    </source>
</evidence>
<evidence type="ECO:0000256" key="6">
    <source>
        <dbReference type="SAM" id="Coils"/>
    </source>
</evidence>
<accession>A0A8J7SNG1</accession>
<dbReference type="GO" id="GO:0006310">
    <property type="term" value="P:DNA recombination"/>
    <property type="evidence" value="ECO:0007669"/>
    <property type="project" value="UniProtKB-KW"/>
</dbReference>
<feature type="region of interest" description="Disordered" evidence="7">
    <location>
        <begin position="443"/>
        <end position="486"/>
    </location>
</feature>
<dbReference type="PANTHER" id="PTHR30563:SF0">
    <property type="entry name" value="DNA RECOMBINATION PROTEIN RMUC"/>
    <property type="match status" value="1"/>
</dbReference>
<evidence type="ECO:0000256" key="7">
    <source>
        <dbReference type="SAM" id="MobiDB-lite"/>
    </source>
</evidence>
<dbReference type="Pfam" id="PF02646">
    <property type="entry name" value="RmuC"/>
    <property type="match status" value="1"/>
</dbReference>